<keyword evidence="4" id="KW-0547">Nucleotide-binding</keyword>
<protein>
    <submittedName>
        <fullName evidence="4">ATP-dependent Clp protease, ATP-binding subunit ClpC</fullName>
    </submittedName>
</protein>
<keyword evidence="4" id="KW-0378">Hydrolase</keyword>
<dbReference type="InterPro" id="IPR036628">
    <property type="entry name" value="Clp_N_dom_sf"/>
</dbReference>
<dbReference type="Gene3D" id="1.10.1780.10">
    <property type="entry name" value="Clp, N-terminal domain"/>
    <property type="match status" value="2"/>
</dbReference>
<dbReference type="AlphaFoldDB" id="A0A6J4KXJ4"/>
<evidence type="ECO:0000256" key="1">
    <source>
        <dbReference type="PROSITE-ProRule" id="PRU01251"/>
    </source>
</evidence>
<name>A0A6J4KXJ4_9ACTN</name>
<dbReference type="Pfam" id="PF02861">
    <property type="entry name" value="Clp_N"/>
    <property type="match status" value="2"/>
</dbReference>
<proteinExistence type="predicted"/>
<gene>
    <name evidence="4" type="ORF">AVDCRST_MAG16-472</name>
</gene>
<dbReference type="GO" id="GO:0006508">
    <property type="term" value="P:proteolysis"/>
    <property type="evidence" value="ECO:0007669"/>
    <property type="project" value="UniProtKB-KW"/>
</dbReference>
<dbReference type="GO" id="GO:0008233">
    <property type="term" value="F:peptidase activity"/>
    <property type="evidence" value="ECO:0007669"/>
    <property type="project" value="UniProtKB-KW"/>
</dbReference>
<organism evidence="4">
    <name type="scientific">uncultured Frankineae bacterium</name>
    <dbReference type="NCBI Taxonomy" id="437475"/>
    <lineage>
        <taxon>Bacteria</taxon>
        <taxon>Bacillati</taxon>
        <taxon>Actinomycetota</taxon>
        <taxon>Actinomycetes</taxon>
        <taxon>Frankiales</taxon>
        <taxon>environmental samples</taxon>
    </lineage>
</organism>
<evidence type="ECO:0000313" key="4">
    <source>
        <dbReference type="EMBL" id="CAA9316795.1"/>
    </source>
</evidence>
<dbReference type="PROSITE" id="PS51903">
    <property type="entry name" value="CLP_R"/>
    <property type="match status" value="1"/>
</dbReference>
<feature type="domain" description="Clp R" evidence="3">
    <location>
        <begin position="2"/>
        <end position="189"/>
    </location>
</feature>
<sequence length="193" mass="20488">MFERFTDGAQAVVRGAQVEAHDRGASSVRSEHLLAAVLTVPDTLAQATLTGLEVDLPALLRAVRALPDDADPPARPSADDAQALAALGIDLAEVRRRIEESFGPGALERTRAAQGRRAGRRRPRWDSSAKKVLELSLREALHLRHHGIGTEHVLLGLLHPGTGAAQQVLAGAGVRLDTARLLVAELVRGRAAG</sequence>
<dbReference type="InterPro" id="IPR004176">
    <property type="entry name" value="Clp_R_N"/>
</dbReference>
<keyword evidence="4" id="KW-0645">Protease</keyword>
<reference evidence="4" key="1">
    <citation type="submission" date="2020-02" db="EMBL/GenBank/DDBJ databases">
        <authorList>
            <person name="Meier V. D."/>
        </authorList>
    </citation>
    <scope>NUCLEOTIDE SEQUENCE</scope>
    <source>
        <strain evidence="4">AVDCRST_MAG16</strain>
    </source>
</reference>
<feature type="region of interest" description="Disordered" evidence="2">
    <location>
        <begin position="105"/>
        <end position="124"/>
    </location>
</feature>
<accession>A0A6J4KXJ4</accession>
<dbReference type="SUPFAM" id="SSF81923">
    <property type="entry name" value="Double Clp-N motif"/>
    <property type="match status" value="2"/>
</dbReference>
<keyword evidence="1" id="KW-0677">Repeat</keyword>
<dbReference type="EMBL" id="CADCUE010000041">
    <property type="protein sequence ID" value="CAA9316795.1"/>
    <property type="molecule type" value="Genomic_DNA"/>
</dbReference>
<evidence type="ECO:0000259" key="3">
    <source>
        <dbReference type="PROSITE" id="PS51903"/>
    </source>
</evidence>
<dbReference type="GO" id="GO:0005524">
    <property type="term" value="F:ATP binding"/>
    <property type="evidence" value="ECO:0007669"/>
    <property type="project" value="UniProtKB-KW"/>
</dbReference>
<evidence type="ECO:0000256" key="2">
    <source>
        <dbReference type="SAM" id="MobiDB-lite"/>
    </source>
</evidence>
<keyword evidence="4" id="KW-0067">ATP-binding</keyword>